<keyword evidence="1" id="KW-0812">Transmembrane</keyword>
<protein>
    <submittedName>
        <fullName evidence="2">Uncharacterized protein</fullName>
    </submittedName>
</protein>
<name>A0A1F5NMX4_9BACT</name>
<accession>A0A1F5NMX4</accession>
<evidence type="ECO:0000313" key="2">
    <source>
        <dbReference type="EMBL" id="OGE78978.1"/>
    </source>
</evidence>
<evidence type="ECO:0000313" key="3">
    <source>
        <dbReference type="Proteomes" id="UP000176864"/>
    </source>
</evidence>
<dbReference type="AlphaFoldDB" id="A0A1F5NMX4"/>
<sequence>MAWQDIVLSVGSWIFVIALIPAIRAKEKPPLATSLMTGVILVVYVFTYASLSLWLSVFSTGLVAAAWLVLAGQRYMTSRKNRSDSAIIEKRSN</sequence>
<proteinExistence type="predicted"/>
<dbReference type="Proteomes" id="UP000176864">
    <property type="component" value="Unassembled WGS sequence"/>
</dbReference>
<reference evidence="2 3" key="1">
    <citation type="journal article" date="2016" name="Nat. Commun.">
        <title>Thousands of microbial genomes shed light on interconnected biogeochemical processes in an aquifer system.</title>
        <authorList>
            <person name="Anantharaman K."/>
            <person name="Brown C.T."/>
            <person name="Hug L.A."/>
            <person name="Sharon I."/>
            <person name="Castelle C.J."/>
            <person name="Probst A.J."/>
            <person name="Thomas B.C."/>
            <person name="Singh A."/>
            <person name="Wilkins M.J."/>
            <person name="Karaoz U."/>
            <person name="Brodie E.L."/>
            <person name="Williams K.H."/>
            <person name="Hubbard S.S."/>
            <person name="Banfield J.F."/>
        </authorList>
    </citation>
    <scope>NUCLEOTIDE SEQUENCE [LARGE SCALE GENOMIC DNA]</scope>
</reference>
<keyword evidence="1" id="KW-0472">Membrane</keyword>
<feature type="transmembrane region" description="Helical" evidence="1">
    <location>
        <begin position="53"/>
        <end position="72"/>
    </location>
</feature>
<dbReference type="EMBL" id="MFEK01000010">
    <property type="protein sequence ID" value="OGE78978.1"/>
    <property type="molecule type" value="Genomic_DNA"/>
</dbReference>
<dbReference type="STRING" id="1817824.A2751_00750"/>
<comment type="caution">
    <text evidence="2">The sequence shown here is derived from an EMBL/GenBank/DDBJ whole genome shotgun (WGS) entry which is preliminary data.</text>
</comment>
<evidence type="ECO:0000256" key="1">
    <source>
        <dbReference type="SAM" id="Phobius"/>
    </source>
</evidence>
<organism evidence="2 3">
    <name type="scientific">Candidatus Doudnabacteria bacterium RIFCSPHIGHO2_01_FULL_46_14</name>
    <dbReference type="NCBI Taxonomy" id="1817824"/>
    <lineage>
        <taxon>Bacteria</taxon>
        <taxon>Candidatus Doudnaibacteriota</taxon>
    </lineage>
</organism>
<keyword evidence="1" id="KW-1133">Transmembrane helix</keyword>
<gene>
    <name evidence="2" type="ORF">A2751_00750</name>
</gene>
<feature type="transmembrane region" description="Helical" evidence="1">
    <location>
        <begin position="6"/>
        <end position="23"/>
    </location>
</feature>